<protein>
    <submittedName>
        <fullName evidence="3 4">Cytochrome c oxidase assembly factor 4 homolog, mitochondrial</fullName>
    </submittedName>
</protein>
<dbReference type="GeneID" id="106170431"/>
<dbReference type="GO" id="GO:0033617">
    <property type="term" value="P:mitochondrial respiratory chain complex IV assembly"/>
    <property type="evidence" value="ECO:0007669"/>
    <property type="project" value="InterPro"/>
</dbReference>
<dbReference type="PANTHER" id="PTHR13639:SF2">
    <property type="entry name" value="CYTOCHROME C OXIDASE ASSEMBLY FACTOR 4 HOMOLOG, MITOCHONDRIAL"/>
    <property type="match status" value="1"/>
</dbReference>
<dbReference type="InterPro" id="IPR039870">
    <property type="entry name" value="Coa4-like"/>
</dbReference>
<dbReference type="KEGG" id="lak:106170431"/>
<evidence type="ECO:0000256" key="1">
    <source>
        <dbReference type="SAM" id="MobiDB-lite"/>
    </source>
</evidence>
<evidence type="ECO:0000313" key="2">
    <source>
        <dbReference type="Proteomes" id="UP000085678"/>
    </source>
</evidence>
<accession>A0A1S3HLW4</accession>
<keyword evidence="2" id="KW-1185">Reference proteome</keyword>
<organism evidence="2 3">
    <name type="scientific">Lingula anatina</name>
    <name type="common">Brachiopod</name>
    <name type="synonym">Lingula unguis</name>
    <dbReference type="NCBI Taxonomy" id="7574"/>
    <lineage>
        <taxon>Eukaryota</taxon>
        <taxon>Metazoa</taxon>
        <taxon>Spiralia</taxon>
        <taxon>Lophotrochozoa</taxon>
        <taxon>Brachiopoda</taxon>
        <taxon>Linguliformea</taxon>
        <taxon>Lingulata</taxon>
        <taxon>Lingulida</taxon>
        <taxon>Linguloidea</taxon>
        <taxon>Lingulidae</taxon>
        <taxon>Lingula</taxon>
    </lineage>
</organism>
<dbReference type="GeneID" id="106155972"/>
<dbReference type="RefSeq" id="XP_013386476.1">
    <property type="nucleotide sequence ID" value="XM_013531022.1"/>
</dbReference>
<reference evidence="3 4" key="1">
    <citation type="submission" date="2025-04" db="UniProtKB">
        <authorList>
            <consortium name="RefSeq"/>
        </authorList>
    </citation>
    <scope>IDENTIFICATION</scope>
    <source>
        <tissue evidence="3 4">Gonads</tissue>
    </source>
</reference>
<evidence type="ECO:0000313" key="4">
    <source>
        <dbReference type="RefSeq" id="XP_013405745.1"/>
    </source>
</evidence>
<feature type="region of interest" description="Disordered" evidence="1">
    <location>
        <begin position="1"/>
        <end position="23"/>
    </location>
</feature>
<dbReference type="PANTHER" id="PTHR13639">
    <property type="entry name" value="CYTOCHROME C OXIDASE ASSEMBLY FACTOR 4 HOMOLOG, MITOCHONDRIAL"/>
    <property type="match status" value="1"/>
</dbReference>
<name>A0A1S3HLW4_LINAN</name>
<dbReference type="OMA" id="MIARTGC"/>
<dbReference type="OrthoDB" id="5586401at2759"/>
<dbReference type="AlphaFoldDB" id="A0A1S3HLW4"/>
<dbReference type="KEGG" id="lak:106155972"/>
<dbReference type="STRING" id="7574.A0A1S3HLW4"/>
<proteinExistence type="predicted"/>
<gene>
    <name evidence="3" type="primary">LOC106155972</name>
    <name evidence="4" type="synonym">LOC106170431</name>
</gene>
<dbReference type="GO" id="GO:0005758">
    <property type="term" value="C:mitochondrial intermembrane space"/>
    <property type="evidence" value="ECO:0007669"/>
    <property type="project" value="InterPro"/>
</dbReference>
<dbReference type="Proteomes" id="UP000085678">
    <property type="component" value="Unplaced"/>
</dbReference>
<evidence type="ECO:0000313" key="3">
    <source>
        <dbReference type="RefSeq" id="XP_013386476.1"/>
    </source>
</evidence>
<feature type="compositionally biased region" description="Basic and acidic residues" evidence="1">
    <location>
        <begin position="1"/>
        <end position="15"/>
    </location>
</feature>
<sequence>MAAPMGHDRSRKPVSDNDDEDDDLVDKRLKEMGCMDKHLAVQDCMFDTKDWRKCQEQVKAFKACVENYEKQKKKT</sequence>
<dbReference type="RefSeq" id="XP_013405745.1">
    <property type="nucleotide sequence ID" value="XM_013550291.2"/>
</dbReference>